<evidence type="ECO:0000259" key="1">
    <source>
        <dbReference type="PROSITE" id="PS50943"/>
    </source>
</evidence>
<accession>A0A8J7M9I7</accession>
<protein>
    <submittedName>
        <fullName evidence="2">Helix-turn-helix transcriptional regulator</fullName>
    </submittedName>
</protein>
<dbReference type="AlphaFoldDB" id="A0A8J7M9I7"/>
<comment type="caution">
    <text evidence="2">The sequence shown here is derived from an EMBL/GenBank/DDBJ whole genome shotgun (WGS) entry which is preliminary data.</text>
</comment>
<dbReference type="GO" id="GO:0006355">
    <property type="term" value="P:regulation of DNA-templated transcription"/>
    <property type="evidence" value="ECO:0007669"/>
    <property type="project" value="InterPro"/>
</dbReference>
<sequence>MAKEMTVAEFISLALVECGKTQKEIAREVGFVRPNFISMLKTGDAQVPPARVPELAEALGVSRSELMRRVLAQDHPEIWRAIRDSGYDPIELHEVELLDKFRAATRDVTEDAFDAFEHQLLEATFEIIAWRRLGRAD</sequence>
<keyword evidence="3" id="KW-1185">Reference proteome</keyword>
<dbReference type="PROSITE" id="PS50943">
    <property type="entry name" value="HTH_CROC1"/>
    <property type="match status" value="1"/>
</dbReference>
<dbReference type="InterPro" id="IPR001387">
    <property type="entry name" value="Cro/C1-type_HTH"/>
</dbReference>
<dbReference type="InterPro" id="IPR010982">
    <property type="entry name" value="Lambda_DNA-bd_dom_sf"/>
</dbReference>
<gene>
    <name evidence="2" type="ORF">H0I76_18575</name>
</gene>
<dbReference type="SUPFAM" id="SSF47413">
    <property type="entry name" value="lambda repressor-like DNA-binding domains"/>
    <property type="match status" value="1"/>
</dbReference>
<dbReference type="CDD" id="cd00093">
    <property type="entry name" value="HTH_XRE"/>
    <property type="match status" value="1"/>
</dbReference>
<dbReference type="Proteomes" id="UP000655420">
    <property type="component" value="Unassembled WGS sequence"/>
</dbReference>
<name>A0A8J7M9I7_9RHOB</name>
<evidence type="ECO:0000313" key="2">
    <source>
        <dbReference type="EMBL" id="MBK0401209.1"/>
    </source>
</evidence>
<dbReference type="EMBL" id="JAEHHL010000016">
    <property type="protein sequence ID" value="MBK0401209.1"/>
    <property type="molecule type" value="Genomic_DNA"/>
</dbReference>
<organism evidence="2 3">
    <name type="scientific">Thermohalobaculum xanthum</name>
    <dbReference type="NCBI Taxonomy" id="2753746"/>
    <lineage>
        <taxon>Bacteria</taxon>
        <taxon>Pseudomonadati</taxon>
        <taxon>Pseudomonadota</taxon>
        <taxon>Alphaproteobacteria</taxon>
        <taxon>Rhodobacterales</taxon>
        <taxon>Paracoccaceae</taxon>
        <taxon>Thermohalobaculum</taxon>
    </lineage>
</organism>
<evidence type="ECO:0000313" key="3">
    <source>
        <dbReference type="Proteomes" id="UP000655420"/>
    </source>
</evidence>
<dbReference type="SMART" id="SM00530">
    <property type="entry name" value="HTH_XRE"/>
    <property type="match status" value="1"/>
</dbReference>
<feature type="domain" description="HTH cro/C1-type" evidence="1">
    <location>
        <begin position="11"/>
        <end position="66"/>
    </location>
</feature>
<dbReference type="GO" id="GO:0003677">
    <property type="term" value="F:DNA binding"/>
    <property type="evidence" value="ECO:0007669"/>
    <property type="project" value="InterPro"/>
</dbReference>
<dbReference type="Gene3D" id="1.10.260.40">
    <property type="entry name" value="lambda repressor-like DNA-binding domains"/>
    <property type="match status" value="1"/>
</dbReference>
<dbReference type="Pfam" id="PF01381">
    <property type="entry name" value="HTH_3"/>
    <property type="match status" value="1"/>
</dbReference>
<proteinExistence type="predicted"/>
<dbReference type="RefSeq" id="WP_200613511.1">
    <property type="nucleotide sequence ID" value="NZ_JAEHHL010000016.1"/>
</dbReference>
<reference evidence="2" key="1">
    <citation type="submission" date="2020-12" db="EMBL/GenBank/DDBJ databases">
        <title>Bacterial taxonomy.</title>
        <authorList>
            <person name="Pan X."/>
        </authorList>
    </citation>
    <scope>NUCLEOTIDE SEQUENCE</scope>
    <source>
        <strain evidence="2">M0105</strain>
    </source>
</reference>